<feature type="transmembrane region" description="Helical" evidence="10">
    <location>
        <begin position="159"/>
        <end position="181"/>
    </location>
</feature>
<evidence type="ECO:0000256" key="10">
    <source>
        <dbReference type="SAM" id="Phobius"/>
    </source>
</evidence>
<evidence type="ECO:0000256" key="4">
    <source>
        <dbReference type="ARBA" id="ARBA00022448"/>
    </source>
</evidence>
<feature type="transmembrane region" description="Helical" evidence="10">
    <location>
        <begin position="293"/>
        <end position="316"/>
    </location>
</feature>
<keyword evidence="7" id="KW-0059">Arsenical resistance</keyword>
<dbReference type="GO" id="GO:0015105">
    <property type="term" value="F:arsenite transmembrane transporter activity"/>
    <property type="evidence" value="ECO:0007669"/>
    <property type="project" value="InterPro"/>
</dbReference>
<dbReference type="InterPro" id="IPR000802">
    <property type="entry name" value="Arsenical_pump_ArsB"/>
</dbReference>
<evidence type="ECO:0000259" key="11">
    <source>
        <dbReference type="Pfam" id="PF03600"/>
    </source>
</evidence>
<evidence type="ECO:0000313" key="13">
    <source>
        <dbReference type="Proteomes" id="UP000029548"/>
    </source>
</evidence>
<dbReference type="GO" id="GO:0005886">
    <property type="term" value="C:plasma membrane"/>
    <property type="evidence" value="ECO:0007669"/>
    <property type="project" value="UniProtKB-SubCell"/>
</dbReference>
<sequence length="390" mass="39955">MGRGTFQLLVGGTVAGSVALAVVAPAAAAELGARLLPIFAFVIGMSVVVNIAAEAGVFDEVTRWVEDRAPAARPARRFTVWAGLVVLAVVVTVFFSLDTTAILLTPLAVSLARRNGISVVAAAFAVVWIANIGSLPLPVSNLTNLLAAGGPAFATTTEYSRFVFLPGMAALAVAVSAAWFVHVRATPECGGEGAGTCRGRDPLLPVALGTVGCLLPALVSPIPYWLSSTVAAGLLLVVRWSLRRVAVSGGLVPWTSLLIATGFSVLATVITEAGGQQIVYAALGRSEESTDGLFALAGAGAVMSNLINNIPAYLVLEPAAATPAGVTALLIGVNAGPLVTPWASLATLLWHDQLTRSGVVFPWRRLMVAGILLVPFAVGVPTAVLALQVS</sequence>
<dbReference type="InterPro" id="IPR004680">
    <property type="entry name" value="Cit_transptr-like_dom"/>
</dbReference>
<proteinExistence type="inferred from homology"/>
<dbReference type="Proteomes" id="UP000029548">
    <property type="component" value="Unassembled WGS sequence"/>
</dbReference>
<feature type="transmembrane region" description="Helical" evidence="10">
    <location>
        <begin position="6"/>
        <end position="28"/>
    </location>
</feature>
<dbReference type="eggNOG" id="COG1055">
    <property type="taxonomic scope" value="Bacteria"/>
</dbReference>
<keyword evidence="4" id="KW-0813">Transport</keyword>
<comment type="caution">
    <text evidence="12">The sequence shown here is derived from an EMBL/GenBank/DDBJ whole genome shotgun (WGS) entry which is preliminary data.</text>
</comment>
<dbReference type="GO" id="GO:0046685">
    <property type="term" value="P:response to arsenic-containing substance"/>
    <property type="evidence" value="ECO:0007669"/>
    <property type="project" value="UniProtKB-KW"/>
</dbReference>
<feature type="domain" description="Citrate transporter-like" evidence="11">
    <location>
        <begin position="31"/>
        <end position="344"/>
    </location>
</feature>
<feature type="transmembrane region" description="Helical" evidence="10">
    <location>
        <begin position="78"/>
        <end position="104"/>
    </location>
</feature>
<evidence type="ECO:0000256" key="2">
    <source>
        <dbReference type="ARBA" id="ARBA00006433"/>
    </source>
</evidence>
<feature type="transmembrane region" description="Helical" evidence="10">
    <location>
        <begin position="254"/>
        <end position="273"/>
    </location>
</feature>
<dbReference type="EMBL" id="JRNE01000032">
    <property type="protein sequence ID" value="KGF17904.1"/>
    <property type="molecule type" value="Genomic_DNA"/>
</dbReference>
<comment type="similarity">
    <text evidence="2">Belongs to the ArsB family.</text>
</comment>
<evidence type="ECO:0000256" key="5">
    <source>
        <dbReference type="ARBA" id="ARBA00022475"/>
    </source>
</evidence>
<gene>
    <name evidence="12" type="ORF">HMPREF1650_03045</name>
</gene>
<name>A0A096AAJ2_9CORY</name>
<dbReference type="Pfam" id="PF03600">
    <property type="entry name" value="CitMHS"/>
    <property type="match status" value="1"/>
</dbReference>
<keyword evidence="6 10" id="KW-0812">Transmembrane</keyword>
<feature type="transmembrane region" description="Helical" evidence="10">
    <location>
        <begin position="116"/>
        <end position="139"/>
    </location>
</feature>
<comment type="subcellular location">
    <subcellularLocation>
        <location evidence="1">Cell membrane</location>
        <topology evidence="1">Multi-pass membrane protein</topology>
    </subcellularLocation>
</comment>
<dbReference type="PRINTS" id="PR00758">
    <property type="entry name" value="ARSENICPUMP"/>
</dbReference>
<evidence type="ECO:0000256" key="8">
    <source>
        <dbReference type="ARBA" id="ARBA00022989"/>
    </source>
</evidence>
<feature type="transmembrane region" description="Helical" evidence="10">
    <location>
        <begin position="363"/>
        <end position="387"/>
    </location>
</feature>
<dbReference type="AlphaFoldDB" id="A0A096AAJ2"/>
<evidence type="ECO:0000256" key="7">
    <source>
        <dbReference type="ARBA" id="ARBA00022849"/>
    </source>
</evidence>
<feature type="transmembrane region" description="Helical" evidence="10">
    <location>
        <begin position="328"/>
        <end position="351"/>
    </location>
</feature>
<keyword evidence="9 10" id="KW-0472">Membrane</keyword>
<dbReference type="PANTHER" id="PTHR43302">
    <property type="entry name" value="TRANSPORTER ARSB-RELATED"/>
    <property type="match status" value="1"/>
</dbReference>
<protein>
    <recommendedName>
        <fullName evidence="11">Citrate transporter-like domain-containing protein</fullName>
    </recommendedName>
</protein>
<dbReference type="PANTHER" id="PTHR43302:SF5">
    <property type="entry name" value="TRANSPORTER ARSB-RELATED"/>
    <property type="match status" value="1"/>
</dbReference>
<evidence type="ECO:0000256" key="6">
    <source>
        <dbReference type="ARBA" id="ARBA00022692"/>
    </source>
</evidence>
<reference evidence="12 13" key="1">
    <citation type="submission" date="2014-07" db="EMBL/GenBank/DDBJ databases">
        <authorList>
            <person name="McCorrison J."/>
            <person name="Sanka R."/>
            <person name="Torralba M."/>
            <person name="Gillis M."/>
            <person name="Haft D.H."/>
            <person name="Methe B."/>
            <person name="Sutton G."/>
            <person name="Nelson K.E."/>
        </authorList>
    </citation>
    <scope>NUCLEOTIDE SEQUENCE [LARGE SCALE GENOMIC DNA]</scope>
    <source>
        <strain evidence="12 13">DNF00450</strain>
    </source>
</reference>
<accession>A0A096AAJ2</accession>
<feature type="transmembrane region" description="Helical" evidence="10">
    <location>
        <begin position="35"/>
        <end position="58"/>
    </location>
</feature>
<feature type="transmembrane region" description="Helical" evidence="10">
    <location>
        <begin position="225"/>
        <end position="242"/>
    </location>
</feature>
<evidence type="ECO:0000313" key="12">
    <source>
        <dbReference type="EMBL" id="KGF17904.1"/>
    </source>
</evidence>
<organism evidence="12 13">
    <name type="scientific">Corynebacterium freneyi DNF00450</name>
    <dbReference type="NCBI Taxonomy" id="1287475"/>
    <lineage>
        <taxon>Bacteria</taxon>
        <taxon>Bacillati</taxon>
        <taxon>Actinomycetota</taxon>
        <taxon>Actinomycetes</taxon>
        <taxon>Mycobacteriales</taxon>
        <taxon>Corynebacteriaceae</taxon>
        <taxon>Corynebacterium</taxon>
    </lineage>
</organism>
<comment type="similarity">
    <text evidence="3">Belongs to the CitM (TC 2.A.11) transporter family.</text>
</comment>
<evidence type="ECO:0000256" key="9">
    <source>
        <dbReference type="ARBA" id="ARBA00023136"/>
    </source>
</evidence>
<keyword evidence="8 10" id="KW-1133">Transmembrane helix</keyword>
<keyword evidence="5" id="KW-1003">Cell membrane</keyword>
<evidence type="ECO:0000256" key="3">
    <source>
        <dbReference type="ARBA" id="ARBA00009843"/>
    </source>
</evidence>
<evidence type="ECO:0000256" key="1">
    <source>
        <dbReference type="ARBA" id="ARBA00004651"/>
    </source>
</evidence>